<dbReference type="InterPro" id="IPR050301">
    <property type="entry name" value="NTE"/>
</dbReference>
<evidence type="ECO:0000256" key="2">
    <source>
        <dbReference type="ARBA" id="ARBA00022963"/>
    </source>
</evidence>
<evidence type="ECO:0000256" key="1">
    <source>
        <dbReference type="ARBA" id="ARBA00022801"/>
    </source>
</evidence>
<evidence type="ECO:0000256" key="4">
    <source>
        <dbReference type="PROSITE-ProRule" id="PRU01161"/>
    </source>
</evidence>
<accession>A0A0Q9YTQ1</accession>
<feature type="short sequence motif" description="GXGXXG" evidence="4">
    <location>
        <begin position="32"/>
        <end position="37"/>
    </location>
</feature>
<dbReference type="InterPro" id="IPR002641">
    <property type="entry name" value="PNPLA_dom"/>
</dbReference>
<organism evidence="7">
    <name type="scientific">Candidatus Berkiella aquae</name>
    <dbReference type="NCBI Taxonomy" id="295108"/>
    <lineage>
        <taxon>Bacteria</taxon>
        <taxon>Pseudomonadati</taxon>
        <taxon>Pseudomonadota</taxon>
        <taxon>Gammaproteobacteria</taxon>
        <taxon>Candidatus Berkiellales</taxon>
        <taxon>Candidatus Berkiellaceae</taxon>
        <taxon>Candidatus Berkiella</taxon>
    </lineage>
</organism>
<dbReference type="Gene3D" id="3.40.1090.10">
    <property type="entry name" value="Cytosolic phospholipase A2 catalytic domain"/>
    <property type="match status" value="2"/>
</dbReference>
<dbReference type="Pfam" id="PF01734">
    <property type="entry name" value="Patatin"/>
    <property type="match status" value="1"/>
</dbReference>
<dbReference type="STRING" id="295108.HT99x_02043"/>
<reference evidence="7" key="1">
    <citation type="submission" date="2015-09" db="EMBL/GenBank/DDBJ databases">
        <title>Draft Genome Sequences of Two Novel Amoeba-resistant Intranuclear Bacteria, Candidatus Berkiella cookevillensis and Candidatus Berkiella aquae.</title>
        <authorList>
            <person name="Mehari Y.T."/>
            <person name="Arivett B.A."/>
            <person name="Farone A.L."/>
            <person name="Gunderson J.H."/>
            <person name="Farone M.B."/>
        </authorList>
    </citation>
    <scope>NUCLEOTIDE SEQUENCE [LARGE SCALE GENOMIC DNA]</scope>
    <source>
        <strain evidence="7">HT99</strain>
    </source>
</reference>
<dbReference type="OrthoDB" id="5290098at2"/>
<evidence type="ECO:0000313" key="8">
    <source>
        <dbReference type="EMBL" id="MCS5711303.1"/>
    </source>
</evidence>
<sequence length="725" mass="80718">MKKWILLLSVLTNIATAAPVERPPKIGLVLSGGGARGAAHIGVIETLEEMNVPIDFIVGTSMGAVIGGLYASGVPIEQIKRDFSTLKWDEIFSYNIRRSDLSFRRKLDTDIFLLKNFISYSDGAIHIPEGIITGQSLYEVFNNYLLPIQPINDFNQLSIPFKAVATDIVTGKAVVLENGDMALALLASMAVPGIISPIDQCQYLLVDGGVSANVPVEIAKSMNPDVLIVVDVSTPLWKKSEIIDLAGVLDQLSNILTYRNIEKSKALLTSKDILIEPALKDIDTTDFKNFEQGVMPGRIAAENQASRLRHLASLRREGVKMMPERNDLVTVDAVAIKNIVVMEPQTYFDYIYFDETIVTPEEVSKKIDTLYGLSIFDRIHYTIQDIRNERTLVVEPIVDQESPIYFQASLLLDTDFHLTNTFGIVFAATNPRANSYLGEWRIIGQIGQGEGLAAEFYQPLSKDLAWFVNPRISIQRTPTYFYYDFDLIADLVSTIDKFGILLGRNFGHWGRLSGYWQFEYDDIKQETGFPIIQNQYVRNGEVGLLFEWDTLDNVFFPRHGLRGRILLADFDPAYGGDNSFSQFSIRNLAAVSTGKHALALGTTYNRTIHNVPTFPEKYTLGGLFELTGLSANELLGDQSALVSAIYFYQYKQIDLIPNRPVSVYLGGSLEAGKVWDNVNLSNERWVGSGSIFAAADTLLGPLYLAFGMTDNGHRAAHLALRPAFR</sequence>
<feature type="active site" description="Nucleophile" evidence="4">
    <location>
        <position position="61"/>
    </location>
</feature>
<evidence type="ECO:0000256" key="5">
    <source>
        <dbReference type="SAM" id="SignalP"/>
    </source>
</evidence>
<dbReference type="PROSITE" id="PS51635">
    <property type="entry name" value="PNPLA"/>
    <property type="match status" value="1"/>
</dbReference>
<dbReference type="SUPFAM" id="SSF52151">
    <property type="entry name" value="FabD/lysophospholipase-like"/>
    <property type="match status" value="1"/>
</dbReference>
<dbReference type="PANTHER" id="PTHR14226">
    <property type="entry name" value="NEUROPATHY TARGET ESTERASE/SWISS CHEESE D.MELANOGASTER"/>
    <property type="match status" value="1"/>
</dbReference>
<dbReference type="GO" id="GO:0016787">
    <property type="term" value="F:hydrolase activity"/>
    <property type="evidence" value="ECO:0007669"/>
    <property type="project" value="UniProtKB-UniRule"/>
</dbReference>
<reference evidence="8" key="3">
    <citation type="submission" date="2021-06" db="EMBL/GenBank/DDBJ databases">
        <title>Genomic Description and Analysis of Intracellular Bacteria, Candidatus Berkiella cookevillensis and Candidatus Berkiella aquae.</title>
        <authorList>
            <person name="Kidane D.T."/>
            <person name="Mehari Y.T."/>
            <person name="Rice F.C."/>
            <person name="Arivett B.A."/>
            <person name="Farone A.L."/>
            <person name="Berk S.G."/>
            <person name="Farone M.B."/>
        </authorList>
    </citation>
    <scope>NUCLEOTIDE SEQUENCE</scope>
    <source>
        <strain evidence="8">HT99</strain>
    </source>
</reference>
<keyword evidence="1 4" id="KW-0378">Hydrolase</keyword>
<dbReference type="RefSeq" id="WP_075066671.1">
    <property type="nucleotide sequence ID" value="NZ_LKAJ02000001.1"/>
</dbReference>
<gene>
    <name evidence="7" type="primary">rssA_2</name>
    <name evidence="8" type="ORF">HT99x_007640</name>
    <name evidence="7" type="ORF">HT99x_02043</name>
</gene>
<feature type="domain" description="PNPLA" evidence="6">
    <location>
        <begin position="28"/>
        <end position="220"/>
    </location>
</feature>
<keyword evidence="2 4" id="KW-0442">Lipid degradation</keyword>
<reference evidence="8" key="2">
    <citation type="journal article" date="2016" name="Genome Announc.">
        <title>Draft Genome Sequences of Two Novel Amoeba-Resistant Intranuclear Bacteria, 'Candidatus Berkiella cookevillensis' and 'Candidatus Berkiella aquae'.</title>
        <authorList>
            <person name="Mehari Y.T."/>
            <person name="Arivett B.A."/>
            <person name="Farone A.L."/>
            <person name="Gunderson J.H."/>
            <person name="Farone M.B."/>
        </authorList>
    </citation>
    <scope>NUCLEOTIDE SEQUENCE</scope>
    <source>
        <strain evidence="8">HT99</strain>
    </source>
</reference>
<dbReference type="GO" id="GO:0016042">
    <property type="term" value="P:lipid catabolic process"/>
    <property type="evidence" value="ECO:0007669"/>
    <property type="project" value="UniProtKB-UniRule"/>
</dbReference>
<evidence type="ECO:0000313" key="7">
    <source>
        <dbReference type="EMBL" id="KRG20826.1"/>
    </source>
</evidence>
<dbReference type="InterPro" id="IPR016035">
    <property type="entry name" value="Acyl_Trfase/lysoPLipase"/>
</dbReference>
<evidence type="ECO:0000256" key="3">
    <source>
        <dbReference type="ARBA" id="ARBA00023098"/>
    </source>
</evidence>
<evidence type="ECO:0000259" key="6">
    <source>
        <dbReference type="PROSITE" id="PS51635"/>
    </source>
</evidence>
<feature type="chain" id="PRO_5043129837" evidence="5">
    <location>
        <begin position="18"/>
        <end position="725"/>
    </location>
</feature>
<feature type="signal peptide" evidence="5">
    <location>
        <begin position="1"/>
        <end position="17"/>
    </location>
</feature>
<dbReference type="PANTHER" id="PTHR14226:SF29">
    <property type="entry name" value="NEUROPATHY TARGET ESTERASE SWS"/>
    <property type="match status" value="1"/>
</dbReference>
<name>A0A0Q9YTQ1_9GAMM</name>
<feature type="active site" description="Proton acceptor" evidence="4">
    <location>
        <position position="207"/>
    </location>
</feature>
<dbReference type="CDD" id="cd07205">
    <property type="entry name" value="Pat_PNPLA6_PNPLA7_NTE1_like"/>
    <property type="match status" value="1"/>
</dbReference>
<proteinExistence type="predicted"/>
<comment type="caution">
    <text evidence="7">The sequence shown here is derived from an EMBL/GenBank/DDBJ whole genome shotgun (WGS) entry which is preliminary data.</text>
</comment>
<dbReference type="EMBL" id="LKAJ02000001">
    <property type="protein sequence ID" value="MCS5711303.1"/>
    <property type="molecule type" value="Genomic_DNA"/>
</dbReference>
<protein>
    <submittedName>
        <fullName evidence="7">NTE family protein RssA</fullName>
    </submittedName>
    <submittedName>
        <fullName evidence="8">Patatin-like phospholipase family protein</fullName>
    </submittedName>
</protein>
<dbReference type="EMBL" id="LKAJ01000008">
    <property type="protein sequence ID" value="KRG20826.1"/>
    <property type="molecule type" value="Genomic_DNA"/>
</dbReference>
<keyword evidence="9" id="KW-1185">Reference proteome</keyword>
<keyword evidence="5" id="KW-0732">Signal</keyword>
<dbReference type="Gene3D" id="2.40.160.50">
    <property type="entry name" value="membrane protein fhac: a member of the omp85/tpsb transporter family"/>
    <property type="match status" value="1"/>
</dbReference>
<keyword evidence="3 4" id="KW-0443">Lipid metabolism</keyword>
<feature type="short sequence motif" description="GXSXG" evidence="4">
    <location>
        <begin position="59"/>
        <end position="63"/>
    </location>
</feature>
<feature type="short sequence motif" description="DGA/G" evidence="4">
    <location>
        <begin position="207"/>
        <end position="209"/>
    </location>
</feature>
<dbReference type="AlphaFoldDB" id="A0A0Q9YTQ1"/>
<evidence type="ECO:0000313" key="9">
    <source>
        <dbReference type="Proteomes" id="UP000051497"/>
    </source>
</evidence>
<dbReference type="Proteomes" id="UP000051497">
    <property type="component" value="Unassembled WGS sequence"/>
</dbReference>